<feature type="compositionally biased region" description="Basic and acidic residues" evidence="2">
    <location>
        <begin position="291"/>
        <end position="301"/>
    </location>
</feature>
<dbReference type="PROSITE" id="PS50158">
    <property type="entry name" value="ZF_CCHC"/>
    <property type="match status" value="1"/>
</dbReference>
<protein>
    <recommendedName>
        <fullName evidence="3">CCHC-type domain-containing protein</fullName>
    </recommendedName>
</protein>
<proteinExistence type="predicted"/>
<evidence type="ECO:0000313" key="4">
    <source>
        <dbReference type="EMBL" id="KAK3107571.1"/>
    </source>
</evidence>
<dbReference type="InterPro" id="IPR005162">
    <property type="entry name" value="Retrotrans_gag_dom"/>
</dbReference>
<evidence type="ECO:0000259" key="3">
    <source>
        <dbReference type="PROSITE" id="PS50158"/>
    </source>
</evidence>
<dbReference type="Proteomes" id="UP001186944">
    <property type="component" value="Unassembled WGS sequence"/>
</dbReference>
<dbReference type="SUPFAM" id="SSF57756">
    <property type="entry name" value="Retrovirus zinc finger-like domains"/>
    <property type="match status" value="1"/>
</dbReference>
<keyword evidence="1" id="KW-0863">Zinc-finger</keyword>
<gene>
    <name evidence="4" type="ORF">FSP39_017500</name>
</gene>
<dbReference type="EMBL" id="VSWD01000002">
    <property type="protein sequence ID" value="KAK3107571.1"/>
    <property type="molecule type" value="Genomic_DNA"/>
</dbReference>
<keyword evidence="1" id="KW-0479">Metal-binding</keyword>
<dbReference type="Gene3D" id="4.10.60.10">
    <property type="entry name" value="Zinc finger, CCHC-type"/>
    <property type="match status" value="1"/>
</dbReference>
<feature type="compositionally biased region" description="Basic and acidic residues" evidence="2">
    <location>
        <begin position="192"/>
        <end position="217"/>
    </location>
</feature>
<sequence>MGFKHKFMRYLTVRNWTYAESRDYLCWCLEGKASEFYATLVSRNQDIGFLELLTKMEKRFGGMPLPDTAQEQLSNSRQRHDETLEEWADRVMQMATRAFPDLPEDYMYRQAIKRICHGCLDREAGQHAVNQNLTTVDMVVDRIKSYQFNHKSIYDRSRKDFREVKEVQLSMSSSETSEDEDSAQIRQVRQSRSRERNSGRQFFDRGRFKGQRSDKDQGQVGKSEVFELRKEMGEIRDNVKSLIEHMETLKTRSYNSPSPSPVRNRSPSPIRCYHCQGQGHYARNCPKKLEGNKAAKSKEVTFSDDLNEKGSGQKA</sequence>
<dbReference type="AlphaFoldDB" id="A0AA88YU73"/>
<feature type="region of interest" description="Disordered" evidence="2">
    <location>
        <begin position="169"/>
        <end position="224"/>
    </location>
</feature>
<evidence type="ECO:0000256" key="1">
    <source>
        <dbReference type="PROSITE-ProRule" id="PRU00047"/>
    </source>
</evidence>
<organism evidence="4 5">
    <name type="scientific">Pinctada imbricata</name>
    <name type="common">Atlantic pearl-oyster</name>
    <name type="synonym">Pinctada martensii</name>
    <dbReference type="NCBI Taxonomy" id="66713"/>
    <lineage>
        <taxon>Eukaryota</taxon>
        <taxon>Metazoa</taxon>
        <taxon>Spiralia</taxon>
        <taxon>Lophotrochozoa</taxon>
        <taxon>Mollusca</taxon>
        <taxon>Bivalvia</taxon>
        <taxon>Autobranchia</taxon>
        <taxon>Pteriomorphia</taxon>
        <taxon>Pterioida</taxon>
        <taxon>Pterioidea</taxon>
        <taxon>Pteriidae</taxon>
        <taxon>Pinctada</taxon>
    </lineage>
</organism>
<dbReference type="SMART" id="SM00343">
    <property type="entry name" value="ZnF_C2HC"/>
    <property type="match status" value="1"/>
</dbReference>
<dbReference type="InterPro" id="IPR036875">
    <property type="entry name" value="Znf_CCHC_sf"/>
</dbReference>
<comment type="caution">
    <text evidence="4">The sequence shown here is derived from an EMBL/GenBank/DDBJ whole genome shotgun (WGS) entry which is preliminary data.</text>
</comment>
<evidence type="ECO:0000313" key="5">
    <source>
        <dbReference type="Proteomes" id="UP001186944"/>
    </source>
</evidence>
<keyword evidence="5" id="KW-1185">Reference proteome</keyword>
<dbReference type="InterPro" id="IPR001878">
    <property type="entry name" value="Znf_CCHC"/>
</dbReference>
<dbReference type="Pfam" id="PF03732">
    <property type="entry name" value="Retrotrans_gag"/>
    <property type="match status" value="1"/>
</dbReference>
<dbReference type="GO" id="GO:0003676">
    <property type="term" value="F:nucleic acid binding"/>
    <property type="evidence" value="ECO:0007669"/>
    <property type="project" value="InterPro"/>
</dbReference>
<accession>A0AA88YU73</accession>
<dbReference type="GO" id="GO:0008270">
    <property type="term" value="F:zinc ion binding"/>
    <property type="evidence" value="ECO:0007669"/>
    <property type="project" value="UniProtKB-KW"/>
</dbReference>
<dbReference type="Pfam" id="PF00098">
    <property type="entry name" value="zf-CCHC"/>
    <property type="match status" value="1"/>
</dbReference>
<evidence type="ECO:0000256" key="2">
    <source>
        <dbReference type="SAM" id="MobiDB-lite"/>
    </source>
</evidence>
<keyword evidence="1" id="KW-0862">Zinc</keyword>
<reference evidence="4" key="1">
    <citation type="submission" date="2019-08" db="EMBL/GenBank/DDBJ databases">
        <title>The improved chromosome-level genome for the pearl oyster Pinctada fucata martensii using PacBio sequencing and Hi-C.</title>
        <authorList>
            <person name="Zheng Z."/>
        </authorList>
    </citation>
    <scope>NUCLEOTIDE SEQUENCE</scope>
    <source>
        <strain evidence="4">ZZ-2019</strain>
        <tissue evidence="4">Adductor muscle</tissue>
    </source>
</reference>
<feature type="region of interest" description="Disordered" evidence="2">
    <location>
        <begin position="291"/>
        <end position="315"/>
    </location>
</feature>
<name>A0AA88YU73_PINIB</name>
<feature type="domain" description="CCHC-type" evidence="3">
    <location>
        <begin position="271"/>
        <end position="287"/>
    </location>
</feature>